<keyword evidence="6" id="KW-1185">Reference proteome</keyword>
<dbReference type="Pfam" id="PF02742">
    <property type="entry name" value="Fe_dep_repr_C"/>
    <property type="match status" value="1"/>
</dbReference>
<name>A0A0F3GN75_9BACT</name>
<dbReference type="SMART" id="SM00529">
    <property type="entry name" value="HTH_DTXR"/>
    <property type="match status" value="1"/>
</dbReference>
<comment type="subunit">
    <text evidence="2">Homodimer.</text>
</comment>
<evidence type="ECO:0000259" key="4">
    <source>
        <dbReference type="SMART" id="SM00899"/>
    </source>
</evidence>
<dbReference type="InterPro" id="IPR036388">
    <property type="entry name" value="WH-like_DNA-bd_sf"/>
</dbReference>
<protein>
    <submittedName>
        <fullName evidence="5">Magnetosome protein Mad30</fullName>
    </submittedName>
</protein>
<dbReference type="Proteomes" id="UP000033423">
    <property type="component" value="Unassembled WGS sequence"/>
</dbReference>
<dbReference type="InterPro" id="IPR050536">
    <property type="entry name" value="DtxR_MntR_Metal-Reg"/>
</dbReference>
<dbReference type="InterPro" id="IPR036421">
    <property type="entry name" value="Fe_dep_repressor_sf"/>
</dbReference>
<dbReference type="PATRIC" id="fig|29290.4.peg.6046"/>
<evidence type="ECO:0000313" key="5">
    <source>
        <dbReference type="EMBL" id="KJU83257.1"/>
    </source>
</evidence>
<dbReference type="SUPFAM" id="SSF47979">
    <property type="entry name" value="Iron-dependent repressor protein, dimerization domain"/>
    <property type="match status" value="1"/>
</dbReference>
<feature type="domain" description="Ferrous iron transporter FeoA-like" evidence="4">
    <location>
        <begin position="144"/>
        <end position="214"/>
    </location>
</feature>
<evidence type="ECO:0000256" key="1">
    <source>
        <dbReference type="ARBA" id="ARBA00004496"/>
    </source>
</evidence>
<keyword evidence="3" id="KW-0408">Iron</keyword>
<dbReference type="Pfam" id="PF04023">
    <property type="entry name" value="FeoA"/>
    <property type="match status" value="1"/>
</dbReference>
<evidence type="ECO:0000256" key="3">
    <source>
        <dbReference type="ARBA" id="ARBA00023004"/>
    </source>
</evidence>
<dbReference type="PANTHER" id="PTHR33238">
    <property type="entry name" value="IRON (METAL) DEPENDENT REPRESSOR, DTXR FAMILY"/>
    <property type="match status" value="1"/>
</dbReference>
<dbReference type="EMBL" id="LACI01001973">
    <property type="protein sequence ID" value="KJU83257.1"/>
    <property type="molecule type" value="Genomic_DNA"/>
</dbReference>
<dbReference type="InterPro" id="IPR022689">
    <property type="entry name" value="Iron_dep_repressor"/>
</dbReference>
<dbReference type="SMART" id="SM00899">
    <property type="entry name" value="FeoA"/>
    <property type="match status" value="1"/>
</dbReference>
<organism evidence="5 6">
    <name type="scientific">Candidatus Magnetobacterium bavaricum</name>
    <dbReference type="NCBI Taxonomy" id="29290"/>
    <lineage>
        <taxon>Bacteria</taxon>
        <taxon>Pseudomonadati</taxon>
        <taxon>Nitrospirota</taxon>
        <taxon>Thermodesulfovibrionia</taxon>
        <taxon>Thermodesulfovibrionales</taxon>
        <taxon>Candidatus Magnetobacteriaceae</taxon>
        <taxon>Candidatus Magnetobacterium</taxon>
    </lineage>
</organism>
<dbReference type="SUPFAM" id="SSF50037">
    <property type="entry name" value="C-terminal domain of transcriptional repressors"/>
    <property type="match status" value="1"/>
</dbReference>
<dbReference type="InterPro" id="IPR001367">
    <property type="entry name" value="Fe_dep_repressor"/>
</dbReference>
<dbReference type="GO" id="GO:0046914">
    <property type="term" value="F:transition metal ion binding"/>
    <property type="evidence" value="ECO:0007669"/>
    <property type="project" value="InterPro"/>
</dbReference>
<dbReference type="GO" id="GO:0003700">
    <property type="term" value="F:DNA-binding transcription factor activity"/>
    <property type="evidence" value="ECO:0007669"/>
    <property type="project" value="InterPro"/>
</dbReference>
<sequence length="244" mass="27950">MSNRKEIDEYLEKLWYMQEEAKNSFNDLVELIEGDYDPDLINELVNEGLVEVVQETSSISLSKKGYEYARQIVRAHRLAERLLYDVMGRNIEEGACEFEHIVTLELVDSICILLGHPRECPHGLPIPEGECCKASIRTVKSQIMHLDEMAVGQSARVAYINSGSDVHLHRLNTLQIRPGSIVKLHQKYPSYVIDCEGAAIAMDDEIAHSICVWTKDKKHDEGRKKDQKKGKFFGLNMRFKKKDM</sequence>
<dbReference type="GO" id="GO:0005737">
    <property type="term" value="C:cytoplasm"/>
    <property type="evidence" value="ECO:0007669"/>
    <property type="project" value="UniProtKB-SubCell"/>
</dbReference>
<reference evidence="5 6" key="1">
    <citation type="submission" date="2015-02" db="EMBL/GenBank/DDBJ databases">
        <title>Single-cell genomics of uncultivated deep-branching MTB reveals a conserved set of magnetosome genes.</title>
        <authorList>
            <person name="Kolinko S."/>
            <person name="Richter M."/>
            <person name="Glockner F.O."/>
            <person name="Brachmann A."/>
            <person name="Schuler D."/>
        </authorList>
    </citation>
    <scope>NUCLEOTIDE SEQUENCE [LARGE SCALE GENOMIC DNA]</scope>
    <source>
        <strain evidence="5">TM-1</strain>
    </source>
</reference>
<accession>A0A0F3GN75</accession>
<dbReference type="InterPro" id="IPR008988">
    <property type="entry name" value="Transcriptional_repressor_C"/>
</dbReference>
<dbReference type="GO" id="GO:0046983">
    <property type="term" value="F:protein dimerization activity"/>
    <property type="evidence" value="ECO:0007669"/>
    <property type="project" value="InterPro"/>
</dbReference>
<evidence type="ECO:0000313" key="6">
    <source>
        <dbReference type="Proteomes" id="UP000033423"/>
    </source>
</evidence>
<dbReference type="PANTHER" id="PTHR33238:SF11">
    <property type="entry name" value="TRANSCRIPTIONAL REGULATOR MNTR"/>
    <property type="match status" value="1"/>
</dbReference>
<comment type="subcellular location">
    <subcellularLocation>
        <location evidence="1">Cytoplasm</location>
    </subcellularLocation>
</comment>
<gene>
    <name evidence="5" type="ORF">MBAV_004551</name>
</gene>
<dbReference type="AlphaFoldDB" id="A0A0F3GN75"/>
<comment type="caution">
    <text evidence="5">The sequence shown here is derived from an EMBL/GenBank/DDBJ whole genome shotgun (WGS) entry which is preliminary data.</text>
</comment>
<proteinExistence type="predicted"/>
<dbReference type="Gene3D" id="1.10.10.10">
    <property type="entry name" value="Winged helix-like DNA-binding domain superfamily/Winged helix DNA-binding domain"/>
    <property type="match status" value="1"/>
</dbReference>
<dbReference type="InterPro" id="IPR007167">
    <property type="entry name" value="Fe-transptr_FeoA-like"/>
</dbReference>
<dbReference type="InterPro" id="IPR038157">
    <property type="entry name" value="FeoA_core_dom"/>
</dbReference>
<evidence type="ECO:0000256" key="2">
    <source>
        <dbReference type="ARBA" id="ARBA00011738"/>
    </source>
</evidence>
<dbReference type="Gene3D" id="2.30.30.90">
    <property type="match status" value="1"/>
</dbReference>